<feature type="domain" description="Adaptive response protein AidB N-terminal" evidence="7">
    <location>
        <begin position="11"/>
        <end position="169"/>
    </location>
</feature>
<keyword evidence="8" id="KW-0560">Oxidoreductase</keyword>
<dbReference type="Gene3D" id="6.10.250.600">
    <property type="match status" value="1"/>
</dbReference>
<evidence type="ECO:0000256" key="4">
    <source>
        <dbReference type="ARBA" id="ARBA00022827"/>
    </source>
</evidence>
<sequence>MSSFATHTVFNQVPPLEDYSLYDTDPALRAAVSREGALAWTGELAAHGAWLGRAQTLEAGAQVNRSLPQLLSYDRSGHRIDHIDFHPSWNLLMGGIIARGLHSRAWAQPEPGAQVARAAAYVMQGQVEAGTLCPTTMTFAAVPLLQREPSGAVDFGGLWLTALYSREFDGADAPMSAKRGALIGMGLTEKQGGSDLRAVSTRAVPLEAAGRGNPYLLVGHKWFLSVPQADAHLVLAQTDEGLSCFFVPRWIPDGPRNAVRLRRLKDKLGNCSNASAEVEFEDAWGVLMGEPGRGLAVLLEMAATTRLDCVLGSAALLRQALVQAAHHARHRHAFGKTLLEQPLMRNVLADLALESEAAMALGLRLARAVDERADAQARALVRVGTPAAKLWVCKRAVAAVGECMEVWGGNGYVEEGPMPRLYRETPVNSIWEGSGNVMALDVLRALQREPEALPALEREFASAKGQNRDFDDALARWHALLADGAQAELQARRIAGGLARLWQAALLIQYAPQAVGQAFAASRLREGGGIFGELAAGTDTQAILARAWPAAAC</sequence>
<comment type="similarity">
    <text evidence="2">Belongs to the acyl-CoA dehydrogenase family.</text>
</comment>
<keyword evidence="4" id="KW-0274">FAD</keyword>
<dbReference type="InterPro" id="IPR009100">
    <property type="entry name" value="AcylCoA_DH/oxidase_NM_dom_sf"/>
</dbReference>
<dbReference type="Pfam" id="PF02770">
    <property type="entry name" value="Acyl-CoA_dh_M"/>
    <property type="match status" value="1"/>
</dbReference>
<name>A0A446CU28_9BURK</name>
<dbReference type="InterPro" id="IPR036250">
    <property type="entry name" value="AcylCo_DH-like_C"/>
</dbReference>
<evidence type="ECO:0000259" key="7">
    <source>
        <dbReference type="Pfam" id="PF18158"/>
    </source>
</evidence>
<keyword evidence="9" id="KW-1185">Reference proteome</keyword>
<dbReference type="NCBIfam" id="NF008594">
    <property type="entry name" value="PRK11561.1"/>
    <property type="match status" value="1"/>
</dbReference>
<evidence type="ECO:0000259" key="5">
    <source>
        <dbReference type="Pfam" id="PF00441"/>
    </source>
</evidence>
<dbReference type="Pfam" id="PF18158">
    <property type="entry name" value="AidB_N"/>
    <property type="match status" value="1"/>
</dbReference>
<accession>A0A446CU28</accession>
<dbReference type="GO" id="GO:0003995">
    <property type="term" value="F:acyl-CoA dehydrogenase activity"/>
    <property type="evidence" value="ECO:0007669"/>
    <property type="project" value="InterPro"/>
</dbReference>
<evidence type="ECO:0000259" key="6">
    <source>
        <dbReference type="Pfam" id="PF02770"/>
    </source>
</evidence>
<keyword evidence="3" id="KW-0285">Flavoprotein</keyword>
<gene>
    <name evidence="8" type="primary">aidB_3</name>
    <name evidence="8" type="ORF">AGI3411_05084</name>
</gene>
<evidence type="ECO:0000313" key="9">
    <source>
        <dbReference type="Proteomes" id="UP000289184"/>
    </source>
</evidence>
<dbReference type="InterPro" id="IPR041504">
    <property type="entry name" value="AidB_N"/>
</dbReference>
<dbReference type="RefSeq" id="WP_129530122.1">
    <property type="nucleotide sequence ID" value="NZ_UFQB01000028.1"/>
</dbReference>
<dbReference type="Gene3D" id="2.40.110.20">
    <property type="match status" value="1"/>
</dbReference>
<dbReference type="InterPro" id="IPR006089">
    <property type="entry name" value="Acyl-CoA_DH_CS"/>
</dbReference>
<evidence type="ECO:0000256" key="2">
    <source>
        <dbReference type="ARBA" id="ARBA00009347"/>
    </source>
</evidence>
<dbReference type="AlphaFoldDB" id="A0A446CU28"/>
<evidence type="ECO:0000256" key="3">
    <source>
        <dbReference type="ARBA" id="ARBA00022630"/>
    </source>
</evidence>
<protein>
    <submittedName>
        <fullName evidence="8">Acyl-CoA dehydrogenase AidB</fullName>
        <ecNumber evidence="8">1.3.99.-</ecNumber>
    </submittedName>
</protein>
<dbReference type="Gene3D" id="1.20.140.10">
    <property type="entry name" value="Butyryl-CoA Dehydrogenase, subunit A, domain 3"/>
    <property type="match status" value="1"/>
</dbReference>
<dbReference type="InterPro" id="IPR009075">
    <property type="entry name" value="AcylCo_DH/oxidase_C"/>
</dbReference>
<dbReference type="SUPFAM" id="SSF47203">
    <property type="entry name" value="Acyl-CoA dehydrogenase C-terminal domain-like"/>
    <property type="match status" value="1"/>
</dbReference>
<comment type="cofactor">
    <cofactor evidence="1">
        <name>FAD</name>
        <dbReference type="ChEBI" id="CHEBI:57692"/>
    </cofactor>
</comment>
<proteinExistence type="inferred from homology"/>
<dbReference type="PROSITE" id="PS00073">
    <property type="entry name" value="ACYL_COA_DH_2"/>
    <property type="match status" value="1"/>
</dbReference>
<dbReference type="Proteomes" id="UP000289184">
    <property type="component" value="Unassembled WGS sequence"/>
</dbReference>
<dbReference type="EMBL" id="UFQB01000028">
    <property type="protein sequence ID" value="SSW71325.1"/>
    <property type="molecule type" value="Genomic_DNA"/>
</dbReference>
<feature type="domain" description="Acyl-CoA dehydrogenase/oxidase C-terminal" evidence="5">
    <location>
        <begin position="292"/>
        <end position="446"/>
    </location>
</feature>
<organism evidence="8 9">
    <name type="scientific">Achromobacter agilis</name>
    <dbReference type="NCBI Taxonomy" id="1353888"/>
    <lineage>
        <taxon>Bacteria</taxon>
        <taxon>Pseudomonadati</taxon>
        <taxon>Pseudomonadota</taxon>
        <taxon>Betaproteobacteria</taxon>
        <taxon>Burkholderiales</taxon>
        <taxon>Alcaligenaceae</taxon>
        <taxon>Achromobacter</taxon>
    </lineage>
</organism>
<dbReference type="InterPro" id="IPR052904">
    <property type="entry name" value="Acyl-CoA_dehydrogenase-like"/>
</dbReference>
<dbReference type="OrthoDB" id="9771038at2"/>
<dbReference type="PROSITE" id="PS00072">
    <property type="entry name" value="ACYL_COA_DH_1"/>
    <property type="match status" value="1"/>
</dbReference>
<dbReference type="InterPro" id="IPR006091">
    <property type="entry name" value="Acyl-CoA_Oxase/DH_mid-dom"/>
</dbReference>
<dbReference type="PANTHER" id="PTHR42707:SF3">
    <property type="entry name" value="ACYL-COA DEHYDROGENASE AIDB-RELATED"/>
    <property type="match status" value="1"/>
</dbReference>
<dbReference type="SUPFAM" id="SSF56645">
    <property type="entry name" value="Acyl-CoA dehydrogenase NM domain-like"/>
    <property type="match status" value="1"/>
</dbReference>
<evidence type="ECO:0000313" key="8">
    <source>
        <dbReference type="EMBL" id="SSW71325.1"/>
    </source>
</evidence>
<dbReference type="Pfam" id="PF00441">
    <property type="entry name" value="Acyl-CoA_dh_1"/>
    <property type="match status" value="1"/>
</dbReference>
<evidence type="ECO:0000256" key="1">
    <source>
        <dbReference type="ARBA" id="ARBA00001974"/>
    </source>
</evidence>
<feature type="domain" description="Acyl-CoA oxidase/dehydrogenase middle" evidence="6">
    <location>
        <begin position="185"/>
        <end position="282"/>
    </location>
</feature>
<dbReference type="EC" id="1.3.99.-" evidence="8"/>
<reference evidence="8 9" key="1">
    <citation type="submission" date="2018-07" db="EMBL/GenBank/DDBJ databases">
        <authorList>
            <person name="Peeters C."/>
        </authorList>
    </citation>
    <scope>NUCLEOTIDE SEQUENCE [LARGE SCALE GENOMIC DNA]</scope>
    <source>
        <strain evidence="8 9">LMG 3411</strain>
    </source>
</reference>
<dbReference type="PANTHER" id="PTHR42707">
    <property type="entry name" value="ACYL-COA DEHYDROGENASE"/>
    <property type="match status" value="1"/>
</dbReference>